<evidence type="ECO:0000313" key="3">
    <source>
        <dbReference type="EMBL" id="MER2289845.1"/>
    </source>
</evidence>
<reference evidence="3" key="1">
    <citation type="submission" date="2024-06" db="EMBL/GenBank/DDBJ databases">
        <authorList>
            <person name="Campbell A.G."/>
        </authorList>
    </citation>
    <scope>NUCLEOTIDE SEQUENCE</scope>
    <source>
        <strain evidence="3">EM17</strain>
    </source>
</reference>
<evidence type="ECO:0000313" key="4">
    <source>
        <dbReference type="Proteomes" id="UP001432995"/>
    </source>
</evidence>
<name>A0ABV1R4W9_9HYPH</name>
<keyword evidence="4" id="KW-1185">Reference proteome</keyword>
<dbReference type="EMBL" id="JBELQD010000017">
    <property type="protein sequence ID" value="MER2289845.1"/>
    <property type="molecule type" value="Genomic_DNA"/>
</dbReference>
<dbReference type="Proteomes" id="UP001432995">
    <property type="component" value="Unassembled WGS sequence"/>
</dbReference>
<feature type="chain" id="PRO_5045689080" evidence="2">
    <location>
        <begin position="27"/>
        <end position="460"/>
    </location>
</feature>
<protein>
    <submittedName>
        <fullName evidence="3">Uncharacterized protein</fullName>
    </submittedName>
</protein>
<feature type="signal peptide" evidence="2">
    <location>
        <begin position="1"/>
        <end position="26"/>
    </location>
</feature>
<evidence type="ECO:0000256" key="1">
    <source>
        <dbReference type="SAM" id="MobiDB-lite"/>
    </source>
</evidence>
<keyword evidence="2" id="KW-0732">Signal</keyword>
<proteinExistence type="predicted"/>
<gene>
    <name evidence="3" type="ORF">ABS770_16380</name>
</gene>
<sequence>MMNAKRLGSFGAATALCLSVSAAALAQTSAPNGDVEAAAALNGGAHPSAGAQPASVEKCWAEWKAKEKLQDGKNEKKNGYFVYVAHEQAPVDEPVGSRNWLVGRNAAFSYAEINARKSLAEAMRATMRSSRSAAVRTFGGDDAPPSLQPVVERLSIVDKSLVLTDKALDAEIKKFDPNWSGGTEAQKRAAIATEQLRINQSIERSAELFASGAFTVVQCEGPSHEDGGKYHVLTGLIWTPKLAGVAETIWNPTLTIQREAPQAPVRQQFEAIKSENPDWLAYTMGARVFTDENGERVIVGFGVAPQTSLMPADRSRANLAAMAAIQRFVSERVLANTKSREAYEKRGMSDGSTQSYNLDAFNEEVKAQAADLQLKGATEILSWRGEHPWSKAKMQVVAVAWSQRWAADADAVGRAMGSAEQRMRQQGGLPKAPAAVEGTPGGVPTAAPVKAGAGVSTSDF</sequence>
<feature type="region of interest" description="Disordered" evidence="1">
    <location>
        <begin position="423"/>
        <end position="460"/>
    </location>
</feature>
<dbReference type="RefSeq" id="WP_350379863.1">
    <property type="nucleotide sequence ID" value="NZ_JBELQD010000017.1"/>
</dbReference>
<accession>A0ABV1R4W9</accession>
<organism evidence="3 4">
    <name type="scientific">Methylobacterium brachiatum</name>
    <dbReference type="NCBI Taxonomy" id="269660"/>
    <lineage>
        <taxon>Bacteria</taxon>
        <taxon>Pseudomonadati</taxon>
        <taxon>Pseudomonadota</taxon>
        <taxon>Alphaproteobacteria</taxon>
        <taxon>Hyphomicrobiales</taxon>
        <taxon>Methylobacteriaceae</taxon>
        <taxon>Methylobacterium</taxon>
    </lineage>
</organism>
<comment type="caution">
    <text evidence="3">The sequence shown here is derived from an EMBL/GenBank/DDBJ whole genome shotgun (WGS) entry which is preliminary data.</text>
</comment>
<evidence type="ECO:0000256" key="2">
    <source>
        <dbReference type="SAM" id="SignalP"/>
    </source>
</evidence>